<name>A0ABW1UY16_9LACO</name>
<dbReference type="Proteomes" id="UP001596186">
    <property type="component" value="Unassembled WGS sequence"/>
</dbReference>
<accession>A0ABW1UY16</accession>
<proteinExistence type="predicted"/>
<sequence length="148" mass="17061">MFKRVVLGISLITLISGGSIISMKYNTTNAVNFDRVIRRKDYNYVSFQNLYENPQLYEGTKIYQYGTVEKVVFNRDSSYMLVVLNGKDQSNAIKLNFDYSKSDNANRFSVGTEVRFYGRVAKSEEYETGRGRETSRPVINANYVDLKK</sequence>
<protein>
    <recommendedName>
        <fullName evidence="3">DUF3221 domain-containing protein</fullName>
    </recommendedName>
</protein>
<evidence type="ECO:0008006" key="3">
    <source>
        <dbReference type="Google" id="ProtNLM"/>
    </source>
</evidence>
<reference evidence="2" key="1">
    <citation type="journal article" date="2019" name="Int. J. Syst. Evol. Microbiol.">
        <title>The Global Catalogue of Microorganisms (GCM) 10K type strain sequencing project: providing services to taxonomists for standard genome sequencing and annotation.</title>
        <authorList>
            <consortium name="The Broad Institute Genomics Platform"/>
            <consortium name="The Broad Institute Genome Sequencing Center for Infectious Disease"/>
            <person name="Wu L."/>
            <person name="Ma J."/>
        </authorList>
    </citation>
    <scope>NUCLEOTIDE SEQUENCE [LARGE SCALE GENOMIC DNA]</scope>
    <source>
        <strain evidence="2">CCM 8895</strain>
    </source>
</reference>
<gene>
    <name evidence="1" type="ORF">ACFP1F_06360</name>
</gene>
<evidence type="ECO:0000313" key="2">
    <source>
        <dbReference type="Proteomes" id="UP001596186"/>
    </source>
</evidence>
<keyword evidence="2" id="KW-1185">Reference proteome</keyword>
<evidence type="ECO:0000313" key="1">
    <source>
        <dbReference type="EMBL" id="MFC6323353.1"/>
    </source>
</evidence>
<organism evidence="1 2">
    <name type="scientific">Companilactobacillus baiquanensis</name>
    <dbReference type="NCBI Taxonomy" id="2486005"/>
    <lineage>
        <taxon>Bacteria</taxon>
        <taxon>Bacillati</taxon>
        <taxon>Bacillota</taxon>
        <taxon>Bacilli</taxon>
        <taxon>Lactobacillales</taxon>
        <taxon>Lactobacillaceae</taxon>
        <taxon>Companilactobacillus</taxon>
    </lineage>
</organism>
<dbReference type="EMBL" id="JBHSSN010000014">
    <property type="protein sequence ID" value="MFC6323353.1"/>
    <property type="molecule type" value="Genomic_DNA"/>
</dbReference>
<dbReference type="RefSeq" id="WP_125592153.1">
    <property type="nucleotide sequence ID" value="NZ_JBHSSN010000014.1"/>
</dbReference>
<comment type="caution">
    <text evidence="1">The sequence shown here is derived from an EMBL/GenBank/DDBJ whole genome shotgun (WGS) entry which is preliminary data.</text>
</comment>